<evidence type="ECO:0000313" key="2">
    <source>
        <dbReference type="Proteomes" id="UP001629953"/>
    </source>
</evidence>
<protein>
    <submittedName>
        <fullName evidence="1">Histidine phosphatase family protein</fullName>
    </submittedName>
</protein>
<comment type="caution">
    <text evidence="1">The sequence shown here is derived from an EMBL/GenBank/DDBJ whole genome shotgun (WGS) entry which is preliminary data.</text>
</comment>
<dbReference type="Pfam" id="PF00300">
    <property type="entry name" value="His_Phos_1"/>
    <property type="match status" value="1"/>
</dbReference>
<dbReference type="SMART" id="SM00855">
    <property type="entry name" value="PGAM"/>
    <property type="match status" value="1"/>
</dbReference>
<dbReference type="Proteomes" id="UP001629953">
    <property type="component" value="Unassembled WGS sequence"/>
</dbReference>
<dbReference type="Gene3D" id="3.40.50.1240">
    <property type="entry name" value="Phosphoglycerate mutase-like"/>
    <property type="match status" value="1"/>
</dbReference>
<reference evidence="1 2" key="1">
    <citation type="journal article" date="2013" name="Int. J. Syst. Evol. Microbiol.">
        <title>Celerinatantimonas yamalensis sp. nov., a cold-adapted diazotrophic bacterium from a cold permafrost brine.</title>
        <authorList>
            <person name="Shcherbakova V."/>
            <person name="Chuvilskaya N."/>
            <person name="Rivkina E."/>
            <person name="Demidov N."/>
            <person name="Uchaeva V."/>
            <person name="Suetin S."/>
            <person name="Suzina N."/>
            <person name="Gilichinsky D."/>
        </authorList>
    </citation>
    <scope>NUCLEOTIDE SEQUENCE [LARGE SCALE GENOMIC DNA]</scope>
    <source>
        <strain evidence="1 2">C7</strain>
    </source>
</reference>
<gene>
    <name evidence="1" type="ORF">ABUE30_18420</name>
</gene>
<name>A0ABW9GB94_9GAMM</name>
<organism evidence="1 2">
    <name type="scientific">Celerinatantimonas yamalensis</name>
    <dbReference type="NCBI Taxonomy" id="559956"/>
    <lineage>
        <taxon>Bacteria</taxon>
        <taxon>Pseudomonadati</taxon>
        <taxon>Pseudomonadota</taxon>
        <taxon>Gammaproteobacteria</taxon>
        <taxon>Celerinatantimonadaceae</taxon>
        <taxon>Celerinatantimonas</taxon>
    </lineage>
</organism>
<dbReference type="InterPro" id="IPR029033">
    <property type="entry name" value="His_PPase_superfam"/>
</dbReference>
<sequence>MKRILIVRHAARPDILPNTVGNDVMLTDEGIEQSKLFASLINDQVLSIKTSPIERCIQTAELIAQTTNFKVDDIEQCRLLGDPGFFIKDADLAWLHWLKKGHEAVNLHLLSGTESWDGFYDLNNSVESIFSDIKTLLSNSANGVHLWVTHDTILATLAARIGDSRLTLQDWPNFLGYLEIKLNNDQIYVNYSQKPNLVGEAI</sequence>
<dbReference type="SUPFAM" id="SSF53254">
    <property type="entry name" value="Phosphoglycerate mutase-like"/>
    <property type="match status" value="1"/>
</dbReference>
<evidence type="ECO:0000313" key="1">
    <source>
        <dbReference type="EMBL" id="MFM2487005.1"/>
    </source>
</evidence>
<dbReference type="InterPro" id="IPR013078">
    <property type="entry name" value="His_Pase_superF_clade-1"/>
</dbReference>
<dbReference type="EMBL" id="JBEQCT010000014">
    <property type="protein sequence ID" value="MFM2487005.1"/>
    <property type="molecule type" value="Genomic_DNA"/>
</dbReference>
<proteinExistence type="predicted"/>
<dbReference type="CDD" id="cd07067">
    <property type="entry name" value="HP_PGM_like"/>
    <property type="match status" value="1"/>
</dbReference>
<keyword evidence="2" id="KW-1185">Reference proteome</keyword>
<accession>A0ABW9GB94</accession>
<dbReference type="RefSeq" id="WP_408625304.1">
    <property type="nucleotide sequence ID" value="NZ_JBEQCT010000014.1"/>
</dbReference>